<evidence type="ECO:0000256" key="8">
    <source>
        <dbReference type="ARBA" id="ARBA00038436"/>
    </source>
</evidence>
<evidence type="ECO:0000259" key="10">
    <source>
        <dbReference type="Pfam" id="PF04290"/>
    </source>
</evidence>
<evidence type="ECO:0000313" key="12">
    <source>
        <dbReference type="Proteomes" id="UP000306229"/>
    </source>
</evidence>
<dbReference type="PANTHER" id="PTHR35011">
    <property type="entry name" value="2,3-DIKETO-L-GULONATE TRAP TRANSPORTER SMALL PERMEASE PROTEIN YIAM"/>
    <property type="match status" value="1"/>
</dbReference>
<organism evidence="11 12">
    <name type="scientific">Aureibaculum algae</name>
    <dbReference type="NCBI Taxonomy" id="2584122"/>
    <lineage>
        <taxon>Bacteria</taxon>
        <taxon>Pseudomonadati</taxon>
        <taxon>Bacteroidota</taxon>
        <taxon>Flavobacteriia</taxon>
        <taxon>Flavobacteriales</taxon>
        <taxon>Flavobacteriaceae</taxon>
        <taxon>Aureibaculum</taxon>
    </lineage>
</organism>
<keyword evidence="2" id="KW-0813">Transport</keyword>
<dbReference type="PANTHER" id="PTHR35011:SF2">
    <property type="entry name" value="2,3-DIKETO-L-GULONATE TRAP TRANSPORTER SMALL PERMEASE PROTEIN YIAM"/>
    <property type="match status" value="1"/>
</dbReference>
<comment type="similarity">
    <text evidence="8">Belongs to the TRAP transporter small permease family.</text>
</comment>
<keyword evidence="12" id="KW-1185">Reference proteome</keyword>
<evidence type="ECO:0000313" key="11">
    <source>
        <dbReference type="EMBL" id="QCX40548.1"/>
    </source>
</evidence>
<dbReference type="InterPro" id="IPR055348">
    <property type="entry name" value="DctQ"/>
</dbReference>
<dbReference type="GO" id="GO:0015740">
    <property type="term" value="P:C4-dicarboxylate transport"/>
    <property type="evidence" value="ECO:0007669"/>
    <property type="project" value="TreeGrafter"/>
</dbReference>
<keyword evidence="5 9" id="KW-0812">Transmembrane</keyword>
<evidence type="ECO:0000256" key="3">
    <source>
        <dbReference type="ARBA" id="ARBA00022475"/>
    </source>
</evidence>
<sequence>MSKSELVFNKVNRILEWFLILIFALLVLDVLFQVFSRYIIGTSFTWTEEFARFSLIWMTVLGAAYLNAKREHLSMDFVYEKLSPSNKRKASILIELFIFLFALVVMVVGGGNLVYTTLHLEQLSGTLRIPLGYVYAIMPFSGLLIMIFSIYHITRIYTNKISN</sequence>
<dbReference type="AlphaFoldDB" id="A0A5B7TWE9"/>
<dbReference type="RefSeq" id="WP_138951649.1">
    <property type="nucleotide sequence ID" value="NZ_CP040749.1"/>
</dbReference>
<gene>
    <name evidence="11" type="ORF">FF125_19675</name>
</gene>
<feature type="transmembrane region" description="Helical" evidence="9">
    <location>
        <begin position="50"/>
        <end position="68"/>
    </location>
</feature>
<feature type="domain" description="Tripartite ATP-independent periplasmic transporters DctQ component" evidence="10">
    <location>
        <begin position="27"/>
        <end position="156"/>
    </location>
</feature>
<keyword evidence="7 9" id="KW-0472">Membrane</keyword>
<evidence type="ECO:0000256" key="7">
    <source>
        <dbReference type="ARBA" id="ARBA00023136"/>
    </source>
</evidence>
<proteinExistence type="inferred from homology"/>
<keyword evidence="6 9" id="KW-1133">Transmembrane helix</keyword>
<evidence type="ECO:0000256" key="9">
    <source>
        <dbReference type="SAM" id="Phobius"/>
    </source>
</evidence>
<evidence type="ECO:0000256" key="2">
    <source>
        <dbReference type="ARBA" id="ARBA00022448"/>
    </source>
</evidence>
<evidence type="ECO:0000256" key="5">
    <source>
        <dbReference type="ARBA" id="ARBA00022692"/>
    </source>
</evidence>
<name>A0A5B7TWE9_9FLAO</name>
<dbReference type="GO" id="GO:0022857">
    <property type="term" value="F:transmembrane transporter activity"/>
    <property type="evidence" value="ECO:0007669"/>
    <property type="project" value="TreeGrafter"/>
</dbReference>
<feature type="transmembrane region" description="Helical" evidence="9">
    <location>
        <begin position="133"/>
        <end position="153"/>
    </location>
</feature>
<evidence type="ECO:0000256" key="6">
    <source>
        <dbReference type="ARBA" id="ARBA00022989"/>
    </source>
</evidence>
<accession>A0A5B7TWE9</accession>
<comment type="subcellular location">
    <subcellularLocation>
        <location evidence="1">Cell inner membrane</location>
        <topology evidence="1">Multi-pass membrane protein</topology>
    </subcellularLocation>
</comment>
<evidence type="ECO:0000256" key="4">
    <source>
        <dbReference type="ARBA" id="ARBA00022519"/>
    </source>
</evidence>
<evidence type="ECO:0000256" key="1">
    <source>
        <dbReference type="ARBA" id="ARBA00004429"/>
    </source>
</evidence>
<dbReference type="OrthoDB" id="9815614at2"/>
<protein>
    <submittedName>
        <fullName evidence="11">TRAP transporter small permease</fullName>
    </submittedName>
</protein>
<keyword evidence="4" id="KW-0997">Cell inner membrane</keyword>
<feature type="transmembrane region" description="Helical" evidence="9">
    <location>
        <begin position="14"/>
        <end position="35"/>
    </location>
</feature>
<dbReference type="Proteomes" id="UP000306229">
    <property type="component" value="Chromosome"/>
</dbReference>
<keyword evidence="3" id="KW-1003">Cell membrane</keyword>
<feature type="transmembrane region" description="Helical" evidence="9">
    <location>
        <begin position="89"/>
        <end position="113"/>
    </location>
</feature>
<dbReference type="Pfam" id="PF04290">
    <property type="entry name" value="DctQ"/>
    <property type="match status" value="1"/>
</dbReference>
<dbReference type="InterPro" id="IPR007387">
    <property type="entry name" value="TRAP_DctQ"/>
</dbReference>
<reference evidence="11 12" key="1">
    <citation type="submission" date="2019-05" db="EMBL/GenBank/DDBJ databases">
        <title>Algicella ahnfeltiae gen. nov., sp. nov., a novel marine bacterium of the family Flavobacteriaceae isolated from a red alga.</title>
        <authorList>
            <person name="Nedashkovskaya O.I."/>
            <person name="Kukhlevskiy A.D."/>
            <person name="Kim S.-G."/>
            <person name="Zhukova N.V."/>
            <person name="Mikhailov V.V."/>
        </authorList>
    </citation>
    <scope>NUCLEOTIDE SEQUENCE [LARGE SCALE GENOMIC DNA]</scope>
    <source>
        <strain evidence="11 12">10Alg115</strain>
    </source>
</reference>
<dbReference type="GO" id="GO:0005886">
    <property type="term" value="C:plasma membrane"/>
    <property type="evidence" value="ECO:0007669"/>
    <property type="project" value="UniProtKB-SubCell"/>
</dbReference>
<dbReference type="EMBL" id="CP040749">
    <property type="protein sequence ID" value="QCX40548.1"/>
    <property type="molecule type" value="Genomic_DNA"/>
</dbReference>
<dbReference type="KEGG" id="fbe:FF125_19675"/>